<keyword evidence="1" id="KW-0812">Transmembrane</keyword>
<dbReference type="AlphaFoldDB" id="A0A914NZN4"/>
<evidence type="ECO:0000256" key="1">
    <source>
        <dbReference type="SAM" id="Phobius"/>
    </source>
</evidence>
<keyword evidence="2" id="KW-1185">Reference proteome</keyword>
<keyword evidence="1" id="KW-0472">Membrane</keyword>
<keyword evidence="1" id="KW-1133">Transmembrane helix</keyword>
<accession>A0A914NZN4</accession>
<dbReference type="WBParaSite" id="Minc3s00760g16981">
    <property type="protein sequence ID" value="Minc3s00760g16981"/>
    <property type="gene ID" value="Minc3s00760g16981"/>
</dbReference>
<sequence>MITNTFFFLLFSHLFIIFEFIHFGEAVGGIAEMKALTGDAPYLGTGNQEQAFNPQYF</sequence>
<dbReference type="WBParaSite" id="Minc3s09700g43459">
    <property type="protein sequence ID" value="Minc3s09700g43459"/>
    <property type="gene ID" value="Minc3s09700g43459"/>
</dbReference>
<evidence type="ECO:0000313" key="2">
    <source>
        <dbReference type="Proteomes" id="UP000887563"/>
    </source>
</evidence>
<organism evidence="2 4">
    <name type="scientific">Meloidogyne incognita</name>
    <name type="common">Southern root-knot nematode worm</name>
    <name type="synonym">Oxyuris incognita</name>
    <dbReference type="NCBI Taxonomy" id="6306"/>
    <lineage>
        <taxon>Eukaryota</taxon>
        <taxon>Metazoa</taxon>
        <taxon>Ecdysozoa</taxon>
        <taxon>Nematoda</taxon>
        <taxon>Chromadorea</taxon>
        <taxon>Rhabditida</taxon>
        <taxon>Tylenchina</taxon>
        <taxon>Tylenchomorpha</taxon>
        <taxon>Tylenchoidea</taxon>
        <taxon>Meloidogynidae</taxon>
        <taxon>Meloidogyninae</taxon>
        <taxon>Meloidogyne</taxon>
        <taxon>Meloidogyne incognita group</taxon>
    </lineage>
</organism>
<proteinExistence type="predicted"/>
<evidence type="ECO:0000313" key="4">
    <source>
        <dbReference type="WBParaSite" id="Minc3s09700g43459"/>
    </source>
</evidence>
<reference evidence="3 4" key="1">
    <citation type="submission" date="2022-11" db="UniProtKB">
        <authorList>
            <consortium name="WormBaseParasite"/>
        </authorList>
    </citation>
    <scope>IDENTIFICATION</scope>
</reference>
<evidence type="ECO:0000313" key="3">
    <source>
        <dbReference type="WBParaSite" id="Minc3s00760g16981"/>
    </source>
</evidence>
<dbReference type="Proteomes" id="UP000887563">
    <property type="component" value="Unplaced"/>
</dbReference>
<name>A0A914NZN4_MELIC</name>
<protein>
    <submittedName>
        <fullName evidence="3 4">Candidate secreted effector</fullName>
    </submittedName>
</protein>
<feature type="transmembrane region" description="Helical" evidence="1">
    <location>
        <begin position="6"/>
        <end position="24"/>
    </location>
</feature>